<proteinExistence type="predicted"/>
<reference evidence="2" key="2">
    <citation type="submission" date="2020-11" db="EMBL/GenBank/DDBJ databases">
        <authorList>
            <person name="McCartney M.A."/>
            <person name="Auch B."/>
            <person name="Kono T."/>
            <person name="Mallez S."/>
            <person name="Becker A."/>
            <person name="Gohl D.M."/>
            <person name="Silverstein K.A.T."/>
            <person name="Koren S."/>
            <person name="Bechman K.B."/>
            <person name="Herman A."/>
            <person name="Abrahante J.E."/>
            <person name="Garbe J."/>
        </authorList>
    </citation>
    <scope>NUCLEOTIDE SEQUENCE</scope>
    <source>
        <strain evidence="2">Duluth1</strain>
        <tissue evidence="2">Whole animal</tissue>
    </source>
</reference>
<dbReference type="Proteomes" id="UP000828390">
    <property type="component" value="Unassembled WGS sequence"/>
</dbReference>
<keyword evidence="3" id="KW-1185">Reference proteome</keyword>
<evidence type="ECO:0000313" key="3">
    <source>
        <dbReference type="Proteomes" id="UP000828390"/>
    </source>
</evidence>
<evidence type="ECO:0000256" key="1">
    <source>
        <dbReference type="SAM" id="MobiDB-lite"/>
    </source>
</evidence>
<accession>A0A9D4JFB6</accession>
<feature type="region of interest" description="Disordered" evidence="1">
    <location>
        <begin position="1"/>
        <end position="25"/>
    </location>
</feature>
<reference evidence="2" key="1">
    <citation type="journal article" date="2019" name="bioRxiv">
        <title>The Genome of the Zebra Mussel, Dreissena polymorpha: A Resource for Invasive Species Research.</title>
        <authorList>
            <person name="McCartney M.A."/>
            <person name="Auch B."/>
            <person name="Kono T."/>
            <person name="Mallez S."/>
            <person name="Zhang Y."/>
            <person name="Obille A."/>
            <person name="Becker A."/>
            <person name="Abrahante J.E."/>
            <person name="Garbe J."/>
            <person name="Badalamenti J.P."/>
            <person name="Herman A."/>
            <person name="Mangelson H."/>
            <person name="Liachko I."/>
            <person name="Sullivan S."/>
            <person name="Sone E.D."/>
            <person name="Koren S."/>
            <person name="Silverstein K.A.T."/>
            <person name="Beckman K.B."/>
            <person name="Gohl D.M."/>
        </authorList>
    </citation>
    <scope>NUCLEOTIDE SEQUENCE</scope>
    <source>
        <strain evidence="2">Duluth1</strain>
        <tissue evidence="2">Whole animal</tissue>
    </source>
</reference>
<name>A0A9D4JFB6_DREPO</name>
<protein>
    <submittedName>
        <fullName evidence="2">Uncharacterized protein</fullName>
    </submittedName>
</protein>
<dbReference type="EMBL" id="JAIWYP010000006">
    <property type="protein sequence ID" value="KAH3810681.1"/>
    <property type="molecule type" value="Genomic_DNA"/>
</dbReference>
<sequence>MSCTFGIPDLQDGTNKLDLQKPAGTERFKGPHDLERYIHTEPGIRRWSWSCDIKYCDSV</sequence>
<comment type="caution">
    <text evidence="2">The sequence shown here is derived from an EMBL/GenBank/DDBJ whole genome shotgun (WGS) entry which is preliminary data.</text>
</comment>
<gene>
    <name evidence="2" type="ORF">DPMN_139076</name>
</gene>
<organism evidence="2 3">
    <name type="scientific">Dreissena polymorpha</name>
    <name type="common">Zebra mussel</name>
    <name type="synonym">Mytilus polymorpha</name>
    <dbReference type="NCBI Taxonomy" id="45954"/>
    <lineage>
        <taxon>Eukaryota</taxon>
        <taxon>Metazoa</taxon>
        <taxon>Spiralia</taxon>
        <taxon>Lophotrochozoa</taxon>
        <taxon>Mollusca</taxon>
        <taxon>Bivalvia</taxon>
        <taxon>Autobranchia</taxon>
        <taxon>Heteroconchia</taxon>
        <taxon>Euheterodonta</taxon>
        <taxon>Imparidentia</taxon>
        <taxon>Neoheterodontei</taxon>
        <taxon>Myida</taxon>
        <taxon>Dreissenoidea</taxon>
        <taxon>Dreissenidae</taxon>
        <taxon>Dreissena</taxon>
    </lineage>
</organism>
<dbReference type="AlphaFoldDB" id="A0A9D4JFB6"/>
<evidence type="ECO:0000313" key="2">
    <source>
        <dbReference type="EMBL" id="KAH3810681.1"/>
    </source>
</evidence>